<evidence type="ECO:0000256" key="8">
    <source>
        <dbReference type="ARBA" id="ARBA00048791"/>
    </source>
</evidence>
<dbReference type="PANTHER" id="PTHR10889">
    <property type="entry name" value="DEOXYRIBOSE-PHOSPHATE ALDOLASE"/>
    <property type="match status" value="1"/>
</dbReference>
<evidence type="ECO:0000256" key="6">
    <source>
        <dbReference type="ARBA" id="ARBA00031814"/>
    </source>
</evidence>
<dbReference type="InterPro" id="IPR011343">
    <property type="entry name" value="DeoC"/>
</dbReference>
<keyword evidence="11" id="KW-1185">Reference proteome</keyword>
<keyword evidence="5 9" id="KW-0704">Schiff base</keyword>
<dbReference type="PIRSF" id="PIRSF001357">
    <property type="entry name" value="DeoC"/>
    <property type="match status" value="1"/>
</dbReference>
<feature type="active site" description="Proton donor/acceptor" evidence="9">
    <location>
        <position position="266"/>
    </location>
</feature>
<dbReference type="GO" id="GO:0005737">
    <property type="term" value="C:cytoplasm"/>
    <property type="evidence" value="ECO:0007669"/>
    <property type="project" value="InterPro"/>
</dbReference>
<dbReference type="InterPro" id="IPR013785">
    <property type="entry name" value="Aldolase_TIM"/>
</dbReference>
<dbReference type="GO" id="GO:0046386">
    <property type="term" value="P:deoxyribose phosphate catabolic process"/>
    <property type="evidence" value="ECO:0007669"/>
    <property type="project" value="UniProtKB-UniPathway"/>
</dbReference>
<dbReference type="SUPFAM" id="SSF51569">
    <property type="entry name" value="Aldolase"/>
    <property type="match status" value="1"/>
</dbReference>
<accession>A0A7R9KSD4</accession>
<dbReference type="UniPathway" id="UPA00002">
    <property type="reaction ID" value="UER00468"/>
</dbReference>
<evidence type="ECO:0000256" key="1">
    <source>
        <dbReference type="ARBA" id="ARBA00004816"/>
    </source>
</evidence>
<dbReference type="GO" id="GO:0016052">
    <property type="term" value="P:carbohydrate catabolic process"/>
    <property type="evidence" value="ECO:0007669"/>
    <property type="project" value="TreeGrafter"/>
</dbReference>
<keyword evidence="4" id="KW-0456">Lyase</keyword>
<dbReference type="EMBL" id="CAJPIZ010004619">
    <property type="protein sequence ID" value="CAG2107732.1"/>
    <property type="molecule type" value="Genomic_DNA"/>
</dbReference>
<comment type="pathway">
    <text evidence="1">Carbohydrate degradation; 2-deoxy-D-ribose 1-phosphate degradation; D-glyceraldehyde 3-phosphate and acetaldehyde from 2-deoxy-alpha-D-ribose 1-phosphate: step 2/2.</text>
</comment>
<dbReference type="EC" id="4.1.2.4" evidence="3"/>
<evidence type="ECO:0000256" key="2">
    <source>
        <dbReference type="ARBA" id="ARBA00009473"/>
    </source>
</evidence>
<evidence type="ECO:0000256" key="9">
    <source>
        <dbReference type="PIRSR" id="PIRSR001357-50"/>
    </source>
</evidence>
<gene>
    <name evidence="10" type="ORF">OSB1V03_LOCUS7732</name>
</gene>
<proteinExistence type="inferred from homology"/>
<organism evidence="10">
    <name type="scientific">Medioppia subpectinata</name>
    <dbReference type="NCBI Taxonomy" id="1979941"/>
    <lineage>
        <taxon>Eukaryota</taxon>
        <taxon>Metazoa</taxon>
        <taxon>Ecdysozoa</taxon>
        <taxon>Arthropoda</taxon>
        <taxon>Chelicerata</taxon>
        <taxon>Arachnida</taxon>
        <taxon>Acari</taxon>
        <taxon>Acariformes</taxon>
        <taxon>Sarcoptiformes</taxon>
        <taxon>Oribatida</taxon>
        <taxon>Brachypylina</taxon>
        <taxon>Oppioidea</taxon>
        <taxon>Oppiidae</taxon>
        <taxon>Medioppia</taxon>
    </lineage>
</organism>
<evidence type="ECO:0000256" key="5">
    <source>
        <dbReference type="ARBA" id="ARBA00023270"/>
    </source>
</evidence>
<dbReference type="SMART" id="SM01133">
    <property type="entry name" value="DeoC"/>
    <property type="match status" value="1"/>
</dbReference>
<protein>
    <recommendedName>
        <fullName evidence="3">deoxyribose-phosphate aldolase</fullName>
        <ecNumber evidence="3">4.1.2.4</ecNumber>
    </recommendedName>
    <alternativeName>
        <fullName evidence="7">2-deoxy-D-ribose 5-phosphate aldolase</fullName>
    </alternativeName>
    <alternativeName>
        <fullName evidence="6">Phosphodeoxyriboaldolase</fullName>
    </alternativeName>
</protein>
<comment type="catalytic activity">
    <reaction evidence="8">
        <text>2-deoxy-D-ribose 5-phosphate = D-glyceraldehyde 3-phosphate + acetaldehyde</text>
        <dbReference type="Rhea" id="RHEA:12821"/>
        <dbReference type="ChEBI" id="CHEBI:15343"/>
        <dbReference type="ChEBI" id="CHEBI:59776"/>
        <dbReference type="ChEBI" id="CHEBI:62877"/>
        <dbReference type="EC" id="4.1.2.4"/>
    </reaction>
</comment>
<feature type="active site" description="Schiff-base intermediate with acetaldehyde" evidence="9">
    <location>
        <position position="230"/>
    </location>
</feature>
<reference evidence="10" key="1">
    <citation type="submission" date="2020-11" db="EMBL/GenBank/DDBJ databases">
        <authorList>
            <person name="Tran Van P."/>
        </authorList>
    </citation>
    <scope>NUCLEOTIDE SEQUENCE</scope>
</reference>
<dbReference type="GO" id="GO:0004139">
    <property type="term" value="F:deoxyribose-phosphate aldolase activity"/>
    <property type="evidence" value="ECO:0007669"/>
    <property type="project" value="UniProtKB-EC"/>
</dbReference>
<dbReference type="Pfam" id="PF01791">
    <property type="entry name" value="DeoC"/>
    <property type="match status" value="1"/>
</dbReference>
<dbReference type="InterPro" id="IPR002915">
    <property type="entry name" value="DeoC/FbaB/LacD_aldolase"/>
</dbReference>
<evidence type="ECO:0000256" key="4">
    <source>
        <dbReference type="ARBA" id="ARBA00023239"/>
    </source>
</evidence>
<name>A0A7R9KSD4_9ACAR</name>
<dbReference type="CDD" id="cd00959">
    <property type="entry name" value="DeoC"/>
    <property type="match status" value="1"/>
</dbReference>
<evidence type="ECO:0000256" key="7">
    <source>
        <dbReference type="ARBA" id="ARBA00032755"/>
    </source>
</evidence>
<dbReference type="EMBL" id="OC859194">
    <property type="protein sequence ID" value="CAD7627302.1"/>
    <property type="molecule type" value="Genomic_DNA"/>
</dbReference>
<sequence length="329" mass="36392">MSSDMFRFDNKVFENININTYNVKVMSNGLTQRFHQLDTESTIKELLFAIRSIDLTTLSGDDTDANVQRLCCRALQPLRSHLMDYLKANHTLSPEEPLTTAAVCVYPSRAADCVQAFERLATNSSASNAVSIACVATGFPSGQYSLETRLAEIEFAVKCGAHEIDVVVDRSLALNGLWNQMSDELIQMKDLCDRSGAHLKVIISAGELGSLDNVYKASMTAMLSGAHFIKTSTGKETLNATLPIGVVMTRAIGDYYRMTGRRVGFKVAGGLKTGQDAIDWIGLVKSQLGDQWLNRDLFRIGASSLLNDIENCLFRLVYKREPKHYELSL</sequence>
<evidence type="ECO:0000313" key="11">
    <source>
        <dbReference type="Proteomes" id="UP000759131"/>
    </source>
</evidence>
<dbReference type="AlphaFoldDB" id="A0A7R9KSD4"/>
<dbReference type="PANTHER" id="PTHR10889:SF3">
    <property type="entry name" value="DEOXYRIBOSE-PHOSPHATE ALDOLASE"/>
    <property type="match status" value="1"/>
</dbReference>
<dbReference type="OrthoDB" id="70823at2759"/>
<comment type="similarity">
    <text evidence="2">Belongs to the DeoC/FbaB aldolase family. DeoC type 2 subfamily.</text>
</comment>
<dbReference type="Gene3D" id="3.20.20.70">
    <property type="entry name" value="Aldolase class I"/>
    <property type="match status" value="1"/>
</dbReference>
<evidence type="ECO:0000313" key="10">
    <source>
        <dbReference type="EMBL" id="CAD7627302.1"/>
    </source>
</evidence>
<dbReference type="GO" id="GO:0009264">
    <property type="term" value="P:deoxyribonucleotide catabolic process"/>
    <property type="evidence" value="ECO:0007669"/>
    <property type="project" value="InterPro"/>
</dbReference>
<dbReference type="Proteomes" id="UP000759131">
    <property type="component" value="Unassembled WGS sequence"/>
</dbReference>
<evidence type="ECO:0000256" key="3">
    <source>
        <dbReference type="ARBA" id="ARBA00012515"/>
    </source>
</evidence>